<protein>
    <submittedName>
        <fullName evidence="3">Recombinase family protein</fullName>
    </submittedName>
</protein>
<evidence type="ECO:0000259" key="1">
    <source>
        <dbReference type="PROSITE" id="PS51736"/>
    </source>
</evidence>
<name>A0ABV3YZJ6_9PROT</name>
<dbReference type="InterPro" id="IPR050639">
    <property type="entry name" value="SSR_resolvase"/>
</dbReference>
<dbReference type="PANTHER" id="PTHR30461:SF23">
    <property type="entry name" value="DNA RECOMBINASE-RELATED"/>
    <property type="match status" value="1"/>
</dbReference>
<dbReference type="Proteomes" id="UP001560685">
    <property type="component" value="Unassembled WGS sequence"/>
</dbReference>
<dbReference type="Pfam" id="PF07508">
    <property type="entry name" value="Recombinase"/>
    <property type="match status" value="1"/>
</dbReference>
<dbReference type="PROSITE" id="PS51736">
    <property type="entry name" value="RECOMBINASES_3"/>
    <property type="match status" value="1"/>
</dbReference>
<comment type="caution">
    <text evidence="3">The sequence shown here is derived from an EMBL/GenBank/DDBJ whole genome shotgun (WGS) entry which is preliminary data.</text>
</comment>
<dbReference type="RefSeq" id="WP_369311555.1">
    <property type="nucleotide sequence ID" value="NZ_JBEHZE010000001.1"/>
</dbReference>
<evidence type="ECO:0000313" key="3">
    <source>
        <dbReference type="EMBL" id="MEX6631950.1"/>
    </source>
</evidence>
<keyword evidence="4" id="KW-1185">Reference proteome</keyword>
<evidence type="ECO:0000259" key="2">
    <source>
        <dbReference type="PROSITE" id="PS51737"/>
    </source>
</evidence>
<dbReference type="CDD" id="cd03768">
    <property type="entry name" value="SR_ResInv"/>
    <property type="match status" value="1"/>
</dbReference>
<dbReference type="InterPro" id="IPR036162">
    <property type="entry name" value="Resolvase-like_N_sf"/>
</dbReference>
<sequence length="547" mass="61123">MKRCAIYTRKSTEEGLDQAFNSLDAQREACEAYIASQRHEGWKLVKTRFDDGGLSGGNMDRPALKALLAEIDAGRIDLIVVYKVDRLTRSLADFAKLVERFDAQEVSFVSVTQQFNTSSSMGRLTLNVLLSFAQFEREVTAERIKDKIAASRRKGMWTGGNPPLGYDNIDKKLVVNEVEAVIVRSIFDLYLKTGHVRAIINIGMDQGWVTKRRANGKGGKPLSRGPLYHILANPIYAGLMRQGKDLHPGEHDAIIARDLWEKVQEKRKASTRWTGPKGMFRSSLTGKLYANDRRLTPSHAKKGRRRYRYYISHANASPTDSARITLRADDVEQSVATALDRWIVNPKSATLDLVKAGTSLAVIERVRHALEQHVTGPSNLPASDLARWAPIIERIDITDNAVSISLDVARLLQTSDLQIHLCSKCTITAPAAIRHCGQERRFLLGDVDHQRGPDPAISGLLSRAHHWKKTWFENPERELATIAEATGADQSTVSKTIRLAFLAPDIIEAFLSGSAPIEINAETLKRLPRIPASWAEQRKLLGFDERR</sequence>
<organism evidence="3 4">
    <name type="scientific">Hyphococcus lacteus</name>
    <dbReference type="NCBI Taxonomy" id="3143536"/>
    <lineage>
        <taxon>Bacteria</taxon>
        <taxon>Pseudomonadati</taxon>
        <taxon>Pseudomonadota</taxon>
        <taxon>Alphaproteobacteria</taxon>
        <taxon>Parvularculales</taxon>
        <taxon>Parvularculaceae</taxon>
        <taxon>Hyphococcus</taxon>
    </lineage>
</organism>
<dbReference type="Gene3D" id="3.40.50.1390">
    <property type="entry name" value="Resolvase, N-terminal catalytic domain"/>
    <property type="match status" value="1"/>
</dbReference>
<dbReference type="PANTHER" id="PTHR30461">
    <property type="entry name" value="DNA-INVERTASE FROM LAMBDOID PROPHAGE"/>
    <property type="match status" value="1"/>
</dbReference>
<dbReference type="Pfam" id="PF00239">
    <property type="entry name" value="Resolvase"/>
    <property type="match status" value="1"/>
</dbReference>
<dbReference type="SUPFAM" id="SSF109709">
    <property type="entry name" value="KorB DNA-binding domain-like"/>
    <property type="match status" value="1"/>
</dbReference>
<reference evidence="3 4" key="1">
    <citation type="submission" date="2024-05" db="EMBL/GenBank/DDBJ databases">
        <title>Three bacterial strains, DH-69, EH-24, and ECK-19 isolated from coastal sediments.</title>
        <authorList>
            <person name="Ye Y.-Q."/>
            <person name="Du Z.-J."/>
        </authorList>
    </citation>
    <scope>NUCLEOTIDE SEQUENCE [LARGE SCALE GENOMIC DNA]</scope>
    <source>
        <strain evidence="3 4">ECK-19</strain>
    </source>
</reference>
<dbReference type="SUPFAM" id="SSF53041">
    <property type="entry name" value="Resolvase-like"/>
    <property type="match status" value="1"/>
</dbReference>
<gene>
    <name evidence="3" type="ORF">ABFZ84_00155</name>
</gene>
<accession>A0ABV3YZJ6</accession>
<feature type="domain" description="Recombinase" evidence="2">
    <location>
        <begin position="163"/>
        <end position="273"/>
    </location>
</feature>
<feature type="domain" description="Resolvase/invertase-type recombinase catalytic" evidence="1">
    <location>
        <begin position="3"/>
        <end position="155"/>
    </location>
</feature>
<dbReference type="PROSITE" id="PS51737">
    <property type="entry name" value="RECOMBINASE_DNA_BIND"/>
    <property type="match status" value="1"/>
</dbReference>
<dbReference type="InterPro" id="IPR006119">
    <property type="entry name" value="Resolv_N"/>
</dbReference>
<dbReference type="Gene3D" id="3.90.1750.20">
    <property type="entry name" value="Putative Large Serine Recombinase, Chain B, Domain 2"/>
    <property type="match status" value="1"/>
</dbReference>
<dbReference type="InterPro" id="IPR038109">
    <property type="entry name" value="DNA_bind_recomb_sf"/>
</dbReference>
<dbReference type="InterPro" id="IPR011109">
    <property type="entry name" value="DNA_bind_recombinase_dom"/>
</dbReference>
<dbReference type="EMBL" id="JBEHZE010000001">
    <property type="protein sequence ID" value="MEX6631950.1"/>
    <property type="molecule type" value="Genomic_DNA"/>
</dbReference>
<proteinExistence type="predicted"/>
<evidence type="ECO:0000313" key="4">
    <source>
        <dbReference type="Proteomes" id="UP001560685"/>
    </source>
</evidence>
<dbReference type="SMART" id="SM00857">
    <property type="entry name" value="Resolvase"/>
    <property type="match status" value="1"/>
</dbReference>